<dbReference type="PANTHER" id="PTHR11085:SF8">
    <property type="entry name" value="NAD-DEPENDENT HISTONE DEACETYLASE HST3"/>
    <property type="match status" value="1"/>
</dbReference>
<evidence type="ECO:0000256" key="5">
    <source>
        <dbReference type="SAM" id="MobiDB-lite"/>
    </source>
</evidence>
<comment type="caution">
    <text evidence="4">Lacks conserved residue(s) required for the propagation of feature annotation.</text>
</comment>
<dbReference type="GO" id="GO:0005634">
    <property type="term" value="C:nucleus"/>
    <property type="evidence" value="ECO:0007669"/>
    <property type="project" value="TreeGrafter"/>
</dbReference>
<feature type="compositionally biased region" description="Polar residues" evidence="5">
    <location>
        <begin position="448"/>
        <end position="461"/>
    </location>
</feature>
<comment type="similarity">
    <text evidence="1">Belongs to the sirtuin family. Class I subfamily.</text>
</comment>
<sequence>MPTIHVEPGSEALLQDIANALLKARKVVVITGAGISTNSGIPDFRSENGLYSLIQAQFDAAAKRATDGNPDTDASEVSDERPTKKRRLSQEGLESKRSEGPGQETGESVKVEGDGSTPLDNNAESSNEARNVPSKLPNSHNMVDSSRDAAAQNGSGPKSPSPSVHEDALPVAPSLTPLPSPRFPSTGRAQTETRTTLDLKPHFASSPPTHAMDALRLRTRPDLMDHHARSSSPLSSPPPISFDPYQESSDTPSSDSSSGESASSRSASEGPSSASTPLLTSQTSSGSWSSRTTLPNMKGRDLFDAQIWSCPIKTSVFYTFATTLRQKVRDAEPTNSHRFVSVLRDSRKLVRCYTQNIDQLEERVGLTTSLSLGAGNRYRFSTKSGRNPGGRSSLKSREVSDLSASQGANDDDSQRENNTPSDPLPASSQDDVPNSQTDPLSEKPNGSALESGSGTGASQNDAPATSAPAPPAPNRGVECVFLHGSLAELRCFVCARTAPWDDEYRQAETLAGRQPTCPHCAGATAAREERGKRALGVGKLRPDIVLYGEDHPNSHLVSTLVQHDLSLQPDMLLILGTSMRVHGLKVLVREFAKAVHDRGGKVVFVNFTKPPESVWADVIDMWVQWDCDAWVDDLQRRKPALWLPPGTALPEELKPPKAPKVPKVSKRQSGGETGKRKDGADATSQKKRDGDGPARKAKRESTGATIVVQSVQEVVKEIPRLRPLDPLPREAPLQVQGPLPKEGLFMPPIPLSSSSSASARPTPSTKELTPPAAPTCEGDVQLPAVPAPSELPVATPTPTNEMPPPPLPTSSPLTSKPLVSRPARTAREPKLNPDAKRPASIRDHKLNGAYLTCKILQELKRITGESPTESAPASPVPAAPRPKTKKGRKSAPGVLETENPMDAEESSRDGNDVKMVDAPPQTKRRRKAKAAPSSDETPPAPTSQGPEATVIEPIQPPQPQEDSSISAMVKTRKRKRTVAWRMIRGVETQVTLDENGDIILPAPPPAPTPSQRPQQLQRFLPHTQATFGPALPSPSFRTLPEPVPSPLASPKGPYSRNNSFAAIDDAFRETDKLIAISRNNHSFPSTPSTNHLLLDNAFHETDRLIAKFQQESRPSTPVLHLAPLNIPAKTQAAAPHHNSPPKLEPLEPKVHSPGPRAEISSNVGSPISSRMNNPFFLSDPLAGHFGYCPPMWAPQPFQGGVVQFPSHAPTPLPPAPPPPPHHHHHHHLVQQGQVQDPQPRSESTGSNNSTRSAASWCPDEQLRKEQEVAMMLSVMRGASMLSPAP</sequence>
<dbReference type="SUPFAM" id="SSF52467">
    <property type="entry name" value="DHS-like NAD/FAD-binding domain"/>
    <property type="match status" value="2"/>
</dbReference>
<feature type="region of interest" description="Disordered" evidence="5">
    <location>
        <begin position="642"/>
        <end position="704"/>
    </location>
</feature>
<feature type="compositionally biased region" description="Polar residues" evidence="5">
    <location>
        <begin position="1230"/>
        <end position="1253"/>
    </location>
</feature>
<evidence type="ECO:0000256" key="2">
    <source>
        <dbReference type="ARBA" id="ARBA00022679"/>
    </source>
</evidence>
<keyword evidence="2" id="KW-0808">Transferase</keyword>
<evidence type="ECO:0000313" key="8">
    <source>
        <dbReference type="Proteomes" id="UP001321749"/>
    </source>
</evidence>
<dbReference type="Proteomes" id="UP001321749">
    <property type="component" value="Unassembled WGS sequence"/>
</dbReference>
<dbReference type="PROSITE" id="PS50305">
    <property type="entry name" value="SIRTUIN"/>
    <property type="match status" value="1"/>
</dbReference>
<dbReference type="InterPro" id="IPR029035">
    <property type="entry name" value="DHS-like_NAD/FAD-binding_dom"/>
</dbReference>
<proteinExistence type="inferred from homology"/>
<dbReference type="EMBL" id="MU865022">
    <property type="protein sequence ID" value="KAK4460002.1"/>
    <property type="molecule type" value="Genomic_DNA"/>
</dbReference>
<feature type="region of interest" description="Disordered" evidence="5">
    <location>
        <begin position="1130"/>
        <end position="1166"/>
    </location>
</feature>
<feature type="region of interest" description="Disordered" evidence="5">
    <location>
        <begin position="63"/>
        <end position="210"/>
    </location>
</feature>
<dbReference type="InterPro" id="IPR003000">
    <property type="entry name" value="Sirtuin"/>
</dbReference>
<evidence type="ECO:0000256" key="1">
    <source>
        <dbReference type="ARBA" id="ARBA00006924"/>
    </source>
</evidence>
<dbReference type="PANTHER" id="PTHR11085">
    <property type="entry name" value="NAD-DEPENDENT PROTEIN DEACYLASE SIRTUIN-5, MITOCHONDRIAL-RELATED"/>
    <property type="match status" value="1"/>
</dbReference>
<name>A0AAV9HHK2_9PEZI</name>
<dbReference type="GO" id="GO:0017136">
    <property type="term" value="F:histone deacetylase activity, NAD-dependent"/>
    <property type="evidence" value="ECO:0007669"/>
    <property type="project" value="TreeGrafter"/>
</dbReference>
<feature type="region of interest" description="Disordered" evidence="5">
    <location>
        <begin position="724"/>
        <end position="848"/>
    </location>
</feature>
<reference evidence="7" key="2">
    <citation type="submission" date="2023-06" db="EMBL/GenBank/DDBJ databases">
        <authorList>
            <consortium name="Lawrence Berkeley National Laboratory"/>
            <person name="Mondo S.J."/>
            <person name="Hensen N."/>
            <person name="Bonometti L."/>
            <person name="Westerberg I."/>
            <person name="Brannstrom I.O."/>
            <person name="Guillou S."/>
            <person name="Cros-Aarteil S."/>
            <person name="Calhoun S."/>
            <person name="Haridas S."/>
            <person name="Kuo A."/>
            <person name="Pangilinan J."/>
            <person name="Riley R."/>
            <person name="Labutti K."/>
            <person name="Andreopoulos B."/>
            <person name="Lipzen A."/>
            <person name="Chen C."/>
            <person name="Yanf M."/>
            <person name="Daum C."/>
            <person name="Ng V."/>
            <person name="Clum A."/>
            <person name="Steindorff A."/>
            <person name="Ohm R."/>
            <person name="Martin F."/>
            <person name="Silar P."/>
            <person name="Natvig D."/>
            <person name="Lalanne C."/>
            <person name="Gautier V."/>
            <person name="Ament-Velasquez S.L."/>
            <person name="Kruys A."/>
            <person name="Hutchinson M.I."/>
            <person name="Powell A.J."/>
            <person name="Barry K."/>
            <person name="Miller A.N."/>
            <person name="Grigoriev I.V."/>
            <person name="Debuchy R."/>
            <person name="Gladieux P."/>
            <person name="Thoren M.H."/>
            <person name="Johannesson H."/>
        </authorList>
    </citation>
    <scope>NUCLEOTIDE SEQUENCE</scope>
    <source>
        <strain evidence="7">PSN324</strain>
    </source>
</reference>
<feature type="compositionally biased region" description="Pro residues" evidence="5">
    <location>
        <begin position="1208"/>
        <end position="1219"/>
    </location>
</feature>
<evidence type="ECO:0000256" key="3">
    <source>
        <dbReference type="ARBA" id="ARBA00023027"/>
    </source>
</evidence>
<feature type="domain" description="Deacetylase sirtuin-type" evidence="6">
    <location>
        <begin position="7"/>
        <end position="667"/>
    </location>
</feature>
<feature type="compositionally biased region" description="Basic and acidic residues" evidence="5">
    <location>
        <begin position="905"/>
        <end position="915"/>
    </location>
</feature>
<protein>
    <submittedName>
        <fullName evidence="7">NAD-dependent histone deacetylase</fullName>
    </submittedName>
</protein>
<evidence type="ECO:0000259" key="6">
    <source>
        <dbReference type="PROSITE" id="PS50305"/>
    </source>
</evidence>
<gene>
    <name evidence="7" type="ORF">QBC42DRAFT_253878</name>
</gene>
<dbReference type="Gene3D" id="3.40.50.1220">
    <property type="entry name" value="TPP-binding domain"/>
    <property type="match status" value="2"/>
</dbReference>
<reference evidence="7" key="1">
    <citation type="journal article" date="2023" name="Mol. Phylogenet. Evol.">
        <title>Genome-scale phylogeny and comparative genomics of the fungal order Sordariales.</title>
        <authorList>
            <person name="Hensen N."/>
            <person name="Bonometti L."/>
            <person name="Westerberg I."/>
            <person name="Brannstrom I.O."/>
            <person name="Guillou S."/>
            <person name="Cros-Aarteil S."/>
            <person name="Calhoun S."/>
            <person name="Haridas S."/>
            <person name="Kuo A."/>
            <person name="Mondo S."/>
            <person name="Pangilinan J."/>
            <person name="Riley R."/>
            <person name="LaButti K."/>
            <person name="Andreopoulos B."/>
            <person name="Lipzen A."/>
            <person name="Chen C."/>
            <person name="Yan M."/>
            <person name="Daum C."/>
            <person name="Ng V."/>
            <person name="Clum A."/>
            <person name="Steindorff A."/>
            <person name="Ohm R.A."/>
            <person name="Martin F."/>
            <person name="Silar P."/>
            <person name="Natvig D.O."/>
            <person name="Lalanne C."/>
            <person name="Gautier V."/>
            <person name="Ament-Velasquez S.L."/>
            <person name="Kruys A."/>
            <person name="Hutchinson M.I."/>
            <person name="Powell A.J."/>
            <person name="Barry K."/>
            <person name="Miller A.N."/>
            <person name="Grigoriev I.V."/>
            <person name="Debuchy R."/>
            <person name="Gladieux P."/>
            <person name="Hiltunen Thoren M."/>
            <person name="Johannesson H."/>
        </authorList>
    </citation>
    <scope>NUCLEOTIDE SEQUENCE</scope>
    <source>
        <strain evidence="7">PSN324</strain>
    </source>
</reference>
<feature type="compositionally biased region" description="Polar residues" evidence="5">
    <location>
        <begin position="118"/>
        <end position="129"/>
    </location>
</feature>
<dbReference type="InterPro" id="IPR050134">
    <property type="entry name" value="NAD-dep_sirtuin_deacylases"/>
</dbReference>
<feature type="region of interest" description="Disordered" evidence="5">
    <location>
        <begin position="1199"/>
        <end position="1262"/>
    </location>
</feature>
<feature type="compositionally biased region" description="Basic and acidic residues" evidence="5">
    <location>
        <begin position="673"/>
        <end position="694"/>
    </location>
</feature>
<feature type="region of interest" description="Disordered" evidence="5">
    <location>
        <begin position="377"/>
        <end position="472"/>
    </location>
</feature>
<dbReference type="GO" id="GO:0070403">
    <property type="term" value="F:NAD+ binding"/>
    <property type="evidence" value="ECO:0007669"/>
    <property type="project" value="InterPro"/>
</dbReference>
<accession>A0AAV9HHK2</accession>
<feature type="compositionally biased region" description="Low complexity" evidence="5">
    <location>
        <begin position="751"/>
        <end position="765"/>
    </location>
</feature>
<organism evidence="7 8">
    <name type="scientific">Cladorrhinum samala</name>
    <dbReference type="NCBI Taxonomy" id="585594"/>
    <lineage>
        <taxon>Eukaryota</taxon>
        <taxon>Fungi</taxon>
        <taxon>Dikarya</taxon>
        <taxon>Ascomycota</taxon>
        <taxon>Pezizomycotina</taxon>
        <taxon>Sordariomycetes</taxon>
        <taxon>Sordariomycetidae</taxon>
        <taxon>Sordariales</taxon>
        <taxon>Podosporaceae</taxon>
        <taxon>Cladorrhinum</taxon>
    </lineage>
</organism>
<comment type="caution">
    <text evidence="7">The sequence shown here is derived from an EMBL/GenBank/DDBJ whole genome shotgun (WGS) entry which is preliminary data.</text>
</comment>
<feature type="compositionally biased region" description="Basic and acidic residues" evidence="5">
    <location>
        <begin position="825"/>
        <end position="846"/>
    </location>
</feature>
<keyword evidence="8" id="KW-1185">Reference proteome</keyword>
<feature type="compositionally biased region" description="Low complexity" evidence="5">
    <location>
        <begin position="247"/>
        <end position="293"/>
    </location>
</feature>
<dbReference type="InterPro" id="IPR026590">
    <property type="entry name" value="Ssirtuin_cat_dom"/>
</dbReference>
<feature type="region of interest" description="Disordered" evidence="5">
    <location>
        <begin position="225"/>
        <end position="294"/>
    </location>
</feature>
<feature type="region of interest" description="Disordered" evidence="5">
    <location>
        <begin position="863"/>
        <end position="975"/>
    </location>
</feature>
<evidence type="ECO:0000313" key="7">
    <source>
        <dbReference type="EMBL" id="KAK4460002.1"/>
    </source>
</evidence>
<dbReference type="Pfam" id="PF02146">
    <property type="entry name" value="SIR2"/>
    <property type="match status" value="3"/>
</dbReference>
<keyword evidence="3" id="KW-0520">NAD</keyword>
<feature type="compositionally biased region" description="Polar residues" evidence="5">
    <location>
        <begin position="152"/>
        <end position="162"/>
    </location>
</feature>
<evidence type="ECO:0000256" key="4">
    <source>
        <dbReference type="PROSITE-ProRule" id="PRU00236"/>
    </source>
</evidence>
<feature type="compositionally biased region" description="Polar residues" evidence="5">
    <location>
        <begin position="416"/>
        <end position="439"/>
    </location>
</feature>